<feature type="domain" description="TIR" evidence="6">
    <location>
        <begin position="1"/>
        <end position="99"/>
    </location>
</feature>
<dbReference type="InterPro" id="IPR003593">
    <property type="entry name" value="AAA+_ATPase"/>
</dbReference>
<dbReference type="PANTHER" id="PTHR11017">
    <property type="entry name" value="LEUCINE-RICH REPEAT-CONTAINING PROTEIN"/>
    <property type="match status" value="1"/>
</dbReference>
<dbReference type="SUPFAM" id="SSF52540">
    <property type="entry name" value="P-loop containing nucleoside triphosphate hydrolases"/>
    <property type="match status" value="1"/>
</dbReference>
<feature type="region of interest" description="Disordered" evidence="5">
    <location>
        <begin position="110"/>
        <end position="130"/>
    </location>
</feature>
<dbReference type="Gene3D" id="3.40.50.300">
    <property type="entry name" value="P-loop containing nucleotide triphosphate hydrolases"/>
    <property type="match status" value="1"/>
</dbReference>
<reference evidence="8" key="1">
    <citation type="journal article" date="2015" name="Nat. Plants">
        <title>Genome expansion of Arabis alpina linked with retrotransposition and reduced symmetric DNA methylation.</title>
        <authorList>
            <person name="Willing E.M."/>
            <person name="Rawat V."/>
            <person name="Mandakova T."/>
            <person name="Maumus F."/>
            <person name="James G.V."/>
            <person name="Nordstroem K.J."/>
            <person name="Becker C."/>
            <person name="Warthmann N."/>
            <person name="Chica C."/>
            <person name="Szarzynska B."/>
            <person name="Zytnicki M."/>
            <person name="Albani M.C."/>
            <person name="Kiefer C."/>
            <person name="Bergonzi S."/>
            <person name="Castaings L."/>
            <person name="Mateos J.L."/>
            <person name="Berns M.C."/>
            <person name="Bujdoso N."/>
            <person name="Piofczyk T."/>
            <person name="de Lorenzo L."/>
            <person name="Barrero-Sicilia C."/>
            <person name="Mateos I."/>
            <person name="Piednoel M."/>
            <person name="Hagmann J."/>
            <person name="Chen-Min-Tao R."/>
            <person name="Iglesias-Fernandez R."/>
            <person name="Schuster S.C."/>
            <person name="Alonso-Blanco C."/>
            <person name="Roudier F."/>
            <person name="Carbonero P."/>
            <person name="Paz-Ares J."/>
            <person name="Davis S.J."/>
            <person name="Pecinka A."/>
            <person name="Quesneville H."/>
            <person name="Colot V."/>
            <person name="Lysak M.A."/>
            <person name="Weigel D."/>
            <person name="Coupland G."/>
            <person name="Schneeberger K."/>
        </authorList>
    </citation>
    <scope>NUCLEOTIDE SEQUENCE [LARGE SCALE GENOMIC DNA]</scope>
    <source>
        <strain evidence="8">cv. Pajares</strain>
    </source>
</reference>
<dbReference type="InterPro" id="IPR044974">
    <property type="entry name" value="Disease_R_plants"/>
</dbReference>
<evidence type="ECO:0000256" key="1">
    <source>
        <dbReference type="ARBA" id="ARBA00022614"/>
    </source>
</evidence>
<dbReference type="InterPro" id="IPR000157">
    <property type="entry name" value="TIR_dom"/>
</dbReference>
<gene>
    <name evidence="7" type="ORF">AALP_AAs64007U000100</name>
</gene>
<sequence>MYTESDWCLDELVKIMECVDLGELVVIPIFYKMETDDVRNQTGVFGDNFWELGRHHTEKIDKWKKALNRVPEKMGYVLNETSKESDFIINIVREVMKQRTSFTADQGSEILIENPGAGDEETAESEAPDSAPSLFGIETRIRHFKEMFDSACDRTLTIGIVGMPGIGKTTLTEKLYERFERKFVRKAFLPNVRKLWLDPNILTRELLREEDVIQKVPYMSPESLKAHLLSKKCLIVLDNVSHKKQIEDLLGESDWIKKGSLIIITTSDKSVIEGRVDETYEVLRLSGRDSLQCFSYYACGGNICNLKGNFMNLSKEFVDYAKGNPLVLKILGGELKGRNKTYWEETLRKLAQSPNKRMQGVLQLSYDELGLHQKDVFLDVACFFRSGDEYYVRSLVESCDNEHTDAVSEIKDLASKFLINISGGRVEMHDLLYTFGKELGSQGSCRVWNHEEVDGALKKTAGAESVRGIFLDMSELKDELPLDNCAFTKMHNLRYHKIYNSRCHRECEADCKLNLPDGLKFPLDEIRYLYWLKFPLKNLPEDFNPKNLTDLNLPYSKIEEVWVGVKVCLCLS</sequence>
<name>A0A087FXW5_ARAAL</name>
<dbReference type="InterPro" id="IPR042197">
    <property type="entry name" value="Apaf_helical"/>
</dbReference>
<feature type="compositionally biased region" description="Acidic residues" evidence="5">
    <location>
        <begin position="118"/>
        <end position="127"/>
    </location>
</feature>
<dbReference type="SUPFAM" id="SSF46785">
    <property type="entry name" value="Winged helix' DNA-binding domain"/>
    <property type="match status" value="1"/>
</dbReference>
<evidence type="ECO:0000256" key="3">
    <source>
        <dbReference type="ARBA" id="ARBA00022821"/>
    </source>
</evidence>
<dbReference type="Gene3D" id="3.80.10.10">
    <property type="entry name" value="Ribonuclease Inhibitor"/>
    <property type="match status" value="1"/>
</dbReference>
<organism evidence="7 8">
    <name type="scientific">Arabis alpina</name>
    <name type="common">Alpine rock-cress</name>
    <dbReference type="NCBI Taxonomy" id="50452"/>
    <lineage>
        <taxon>Eukaryota</taxon>
        <taxon>Viridiplantae</taxon>
        <taxon>Streptophyta</taxon>
        <taxon>Embryophyta</taxon>
        <taxon>Tracheophyta</taxon>
        <taxon>Spermatophyta</taxon>
        <taxon>Magnoliopsida</taxon>
        <taxon>eudicotyledons</taxon>
        <taxon>Gunneridae</taxon>
        <taxon>Pentapetalae</taxon>
        <taxon>rosids</taxon>
        <taxon>malvids</taxon>
        <taxon>Brassicales</taxon>
        <taxon>Brassicaceae</taxon>
        <taxon>Arabideae</taxon>
        <taxon>Arabis</taxon>
    </lineage>
</organism>
<evidence type="ECO:0000313" key="8">
    <source>
        <dbReference type="Proteomes" id="UP000029120"/>
    </source>
</evidence>
<dbReference type="InterPro" id="IPR027417">
    <property type="entry name" value="P-loop_NTPase"/>
</dbReference>
<dbReference type="eggNOG" id="ENOG502SI7S">
    <property type="taxonomic scope" value="Eukaryota"/>
</dbReference>
<dbReference type="AlphaFoldDB" id="A0A087FXW5"/>
<dbReference type="InterPro" id="IPR002182">
    <property type="entry name" value="NB-ARC"/>
</dbReference>
<dbReference type="InterPro" id="IPR032675">
    <property type="entry name" value="LRR_dom_sf"/>
</dbReference>
<dbReference type="GO" id="GO:0043531">
    <property type="term" value="F:ADP binding"/>
    <property type="evidence" value="ECO:0007669"/>
    <property type="project" value="InterPro"/>
</dbReference>
<dbReference type="Pfam" id="PF23282">
    <property type="entry name" value="WHD_ROQ1"/>
    <property type="match status" value="1"/>
</dbReference>
<dbReference type="Gene3D" id="3.40.50.10140">
    <property type="entry name" value="Toll/interleukin-1 receptor homology (TIR) domain"/>
    <property type="match status" value="1"/>
</dbReference>
<dbReference type="SUPFAM" id="SSF52200">
    <property type="entry name" value="Toll/Interleukin receptor TIR domain"/>
    <property type="match status" value="1"/>
</dbReference>
<dbReference type="InterPro" id="IPR035897">
    <property type="entry name" value="Toll_tir_struct_dom_sf"/>
</dbReference>
<evidence type="ECO:0000256" key="4">
    <source>
        <dbReference type="ARBA" id="ARBA00023027"/>
    </source>
</evidence>
<evidence type="ECO:0000259" key="6">
    <source>
        <dbReference type="PROSITE" id="PS50104"/>
    </source>
</evidence>
<dbReference type="InterPro" id="IPR011713">
    <property type="entry name" value="Leu-rich_rpt_3"/>
</dbReference>
<dbReference type="PRINTS" id="PR00364">
    <property type="entry name" value="DISEASERSIST"/>
</dbReference>
<dbReference type="Pfam" id="PF07725">
    <property type="entry name" value="LRR_3"/>
    <property type="match status" value="1"/>
</dbReference>
<dbReference type="GO" id="GO:0006952">
    <property type="term" value="P:defense response"/>
    <property type="evidence" value="ECO:0007669"/>
    <property type="project" value="UniProtKB-KW"/>
</dbReference>
<dbReference type="Pfam" id="PF00931">
    <property type="entry name" value="NB-ARC"/>
    <property type="match status" value="1"/>
</dbReference>
<dbReference type="EMBL" id="KL988864">
    <property type="protein sequence ID" value="KFK22467.1"/>
    <property type="molecule type" value="Genomic_DNA"/>
</dbReference>
<dbReference type="Proteomes" id="UP000029120">
    <property type="component" value="Unassembled WGS sequence"/>
</dbReference>
<protein>
    <recommendedName>
        <fullName evidence="6">TIR domain-containing protein</fullName>
    </recommendedName>
</protein>
<dbReference type="Pfam" id="PF01582">
    <property type="entry name" value="TIR"/>
    <property type="match status" value="1"/>
</dbReference>
<dbReference type="PROSITE" id="PS50104">
    <property type="entry name" value="TIR"/>
    <property type="match status" value="1"/>
</dbReference>
<proteinExistence type="predicted"/>
<keyword evidence="8" id="KW-1185">Reference proteome</keyword>
<dbReference type="OrthoDB" id="1357022at2759"/>
<evidence type="ECO:0000256" key="5">
    <source>
        <dbReference type="SAM" id="MobiDB-lite"/>
    </source>
</evidence>
<evidence type="ECO:0000256" key="2">
    <source>
        <dbReference type="ARBA" id="ARBA00022737"/>
    </source>
</evidence>
<keyword evidence="1" id="KW-0433">Leucine-rich repeat</keyword>
<dbReference type="GO" id="GO:0007165">
    <property type="term" value="P:signal transduction"/>
    <property type="evidence" value="ECO:0007669"/>
    <property type="project" value="InterPro"/>
</dbReference>
<accession>A0A087FXW5</accession>
<evidence type="ECO:0000313" key="7">
    <source>
        <dbReference type="EMBL" id="KFK22467.1"/>
    </source>
</evidence>
<keyword evidence="2" id="KW-0677">Repeat</keyword>
<dbReference type="InterPro" id="IPR036390">
    <property type="entry name" value="WH_DNA-bd_sf"/>
</dbReference>
<dbReference type="PANTHER" id="PTHR11017:SF589">
    <property type="entry name" value="ADP-RIBOSYL CYCLASE_CYCLIC ADP-RIBOSE HYDROLASE-RELATED"/>
    <property type="match status" value="1"/>
</dbReference>
<keyword evidence="3" id="KW-0611">Plant defense</keyword>
<dbReference type="SMART" id="SM00382">
    <property type="entry name" value="AAA"/>
    <property type="match status" value="1"/>
</dbReference>
<dbReference type="InterPro" id="IPR058192">
    <property type="entry name" value="WHD_ROQ1-like"/>
</dbReference>
<dbReference type="Gramene" id="KFK22467">
    <property type="protein sequence ID" value="KFK22467"/>
    <property type="gene ID" value="AALP_AAs64007U000100"/>
</dbReference>
<keyword evidence="4" id="KW-0520">NAD</keyword>
<dbReference type="Gene3D" id="1.10.8.430">
    <property type="entry name" value="Helical domain of apoptotic protease-activating factors"/>
    <property type="match status" value="1"/>
</dbReference>
<dbReference type="OMA" id="IETRIRH"/>